<comment type="catalytic activity">
    <reaction evidence="9">
        <text>L-lysyl-[protein] + acetyl-CoA = N(6)-acetyl-L-lysyl-[protein] + CoA + H(+)</text>
        <dbReference type="Rhea" id="RHEA:45948"/>
        <dbReference type="Rhea" id="RHEA-COMP:9752"/>
        <dbReference type="Rhea" id="RHEA-COMP:10731"/>
        <dbReference type="ChEBI" id="CHEBI:15378"/>
        <dbReference type="ChEBI" id="CHEBI:29969"/>
        <dbReference type="ChEBI" id="CHEBI:57287"/>
        <dbReference type="ChEBI" id="CHEBI:57288"/>
        <dbReference type="ChEBI" id="CHEBI:61930"/>
        <dbReference type="EC" id="2.3.1.48"/>
    </reaction>
</comment>
<accession>I3EFA4</accession>
<dbReference type="GO" id="GO:0000139">
    <property type="term" value="C:Golgi membrane"/>
    <property type="evidence" value="ECO:0007669"/>
    <property type="project" value="TreeGrafter"/>
</dbReference>
<dbReference type="CDD" id="cd04301">
    <property type="entry name" value="NAT_SF"/>
    <property type="match status" value="1"/>
</dbReference>
<evidence type="ECO:0000256" key="5">
    <source>
        <dbReference type="ARBA" id="ARBA00023315"/>
    </source>
</evidence>
<dbReference type="GO" id="GO:0007059">
    <property type="term" value="P:chromosome segregation"/>
    <property type="evidence" value="ECO:0007669"/>
    <property type="project" value="UniProtKB-KW"/>
</dbReference>
<dbReference type="InterPro" id="IPR045141">
    <property type="entry name" value="NAA60-like"/>
</dbReference>
<dbReference type="PROSITE" id="PS51186">
    <property type="entry name" value="GNAT"/>
    <property type="match status" value="1"/>
</dbReference>
<keyword evidence="4" id="KW-0156">Chromatin regulator</keyword>
<dbReference type="PANTHER" id="PTHR14744:SF15">
    <property type="entry name" value="N-ALPHA-ACETYLTRANSFERASE 60"/>
    <property type="match status" value="1"/>
</dbReference>
<evidence type="ECO:0000313" key="13">
    <source>
        <dbReference type="Proteomes" id="UP000002872"/>
    </source>
</evidence>
<dbReference type="SUPFAM" id="SSF55729">
    <property type="entry name" value="Acyl-CoA N-acyltransferases (Nat)"/>
    <property type="match status" value="1"/>
</dbReference>
<evidence type="ECO:0000256" key="1">
    <source>
        <dbReference type="ARBA" id="ARBA00013184"/>
    </source>
</evidence>
<evidence type="ECO:0000256" key="4">
    <source>
        <dbReference type="ARBA" id="ARBA00022853"/>
    </source>
</evidence>
<dbReference type="Proteomes" id="UP000002872">
    <property type="component" value="Unassembled WGS sequence"/>
</dbReference>
<evidence type="ECO:0000256" key="10">
    <source>
        <dbReference type="ARBA" id="ARBA00048848"/>
    </source>
</evidence>
<dbReference type="AlphaFoldDB" id="I3EFA4"/>
<evidence type="ECO:0000313" key="12">
    <source>
        <dbReference type="EMBL" id="EIJ87901.1"/>
    </source>
</evidence>
<feature type="domain" description="N-acetyltransferase" evidence="11">
    <location>
        <begin position="19"/>
        <end position="193"/>
    </location>
</feature>
<dbReference type="InParanoid" id="I3EFA4"/>
<dbReference type="HOGENOM" id="CLU_013985_5_3_1"/>
<gene>
    <name evidence="12" type="ORF">NEQG_01973</name>
</gene>
<dbReference type="STRING" id="935791.I3EFA4"/>
<dbReference type="PANTHER" id="PTHR14744">
    <property type="entry name" value="N-ALPHA-ACETYLTRANSFERASE 60"/>
    <property type="match status" value="1"/>
</dbReference>
<dbReference type="InterPro" id="IPR016181">
    <property type="entry name" value="Acyl_CoA_acyltransferase"/>
</dbReference>
<dbReference type="EC" id="2.3.1.48" evidence="1"/>
<dbReference type="GO" id="GO:0120518">
    <property type="term" value="F:protein N-terminal-methionine acetyltransferase activity"/>
    <property type="evidence" value="ECO:0007669"/>
    <property type="project" value="UniProtKB-EC"/>
</dbReference>
<keyword evidence="5" id="KW-0012">Acyltransferase</keyword>
<keyword evidence="2" id="KW-0808">Transferase</keyword>
<name>I3EFA4_NEMP3</name>
<dbReference type="EMBL" id="GL870880">
    <property type="protein sequence ID" value="EIJ87901.1"/>
    <property type="molecule type" value="Genomic_DNA"/>
</dbReference>
<proteinExistence type="inferred from homology"/>
<comment type="similarity">
    <text evidence="6">Belongs to the acetyltransferase family. NAA60 subfamily.</text>
</comment>
<dbReference type="EC" id="2.3.1.259" evidence="7"/>
<keyword evidence="3" id="KW-0159">Chromosome partition</keyword>
<dbReference type="Gene3D" id="3.40.630.30">
    <property type="match status" value="1"/>
</dbReference>
<dbReference type="OrthoDB" id="47374at2759"/>
<keyword evidence="13" id="KW-1185">Reference proteome</keyword>
<dbReference type="InterPro" id="IPR000182">
    <property type="entry name" value="GNAT_dom"/>
</dbReference>
<evidence type="ECO:0000256" key="3">
    <source>
        <dbReference type="ARBA" id="ARBA00022829"/>
    </source>
</evidence>
<evidence type="ECO:0000259" key="11">
    <source>
        <dbReference type="PROSITE" id="PS51186"/>
    </source>
</evidence>
<evidence type="ECO:0000256" key="2">
    <source>
        <dbReference type="ARBA" id="ARBA00022679"/>
    </source>
</evidence>
<dbReference type="VEuPathDB" id="MicrosporidiaDB:NEQG_01973"/>
<organism evidence="12 13">
    <name type="scientific">Nematocida parisii (strain ERTm3)</name>
    <name type="common">Nematode killer fungus</name>
    <dbReference type="NCBI Taxonomy" id="935791"/>
    <lineage>
        <taxon>Eukaryota</taxon>
        <taxon>Fungi</taxon>
        <taxon>Fungi incertae sedis</taxon>
        <taxon>Microsporidia</taxon>
        <taxon>Nematocida</taxon>
    </lineage>
</organism>
<evidence type="ECO:0000256" key="6">
    <source>
        <dbReference type="ARBA" id="ARBA00025774"/>
    </source>
</evidence>
<sequence length="194" mass="21878">MADLHKHTHVAVDALQNESYIIPADPDKLDEIKEVITQIFPVVYNHDFYGKLFSRNTFLQILCTSGTDAIIGLVALRLSTAQTVDLTGSPHSAVPACECFGINKFENDKFMYIILLGVLEKYQGLGHGKSLIKEIISISVAYGISHIFLHVQTSNLRAIEFYYKSGFKLVKLITNYYTNVYPKDAFLLRKCLLK</sequence>
<dbReference type="GO" id="GO:0004402">
    <property type="term" value="F:histone acetyltransferase activity"/>
    <property type="evidence" value="ECO:0007669"/>
    <property type="project" value="TreeGrafter"/>
</dbReference>
<reference evidence="12" key="1">
    <citation type="submission" date="2011-01" db="EMBL/GenBank/DDBJ databases">
        <title>The Genome Sequence of Nematocida parisii strain ERTm3.</title>
        <authorList>
            <consortium name="The Broad Institute Genome Sequencing Platform"/>
            <consortium name="The Broad Institute Genome Sequencing Center for Infectious Disease"/>
            <person name="Cuomo C."/>
            <person name="Troemel E."/>
            <person name="Young S.K."/>
            <person name="Zeng Q."/>
            <person name="Gargeya S."/>
            <person name="Fitzgerald M."/>
            <person name="Haas B."/>
            <person name="Abouelleil A."/>
            <person name="Alvarado L."/>
            <person name="Arachchi H.M."/>
            <person name="Berlin A."/>
            <person name="Chapman S.B."/>
            <person name="Gearin G."/>
            <person name="Goldberg J."/>
            <person name="Griggs A."/>
            <person name="Gujja S."/>
            <person name="Hansen M."/>
            <person name="Heiman D."/>
            <person name="Howarth C."/>
            <person name="Larimer J."/>
            <person name="Lui A."/>
            <person name="MacDonald P.J.P."/>
            <person name="McCowen C."/>
            <person name="Montmayeur A."/>
            <person name="Murphy C."/>
            <person name="Neiman D."/>
            <person name="Pearson M."/>
            <person name="Priest M."/>
            <person name="Roberts A."/>
            <person name="Saif S."/>
            <person name="Shea T."/>
            <person name="Sisk P."/>
            <person name="Stolte C."/>
            <person name="Sykes S."/>
            <person name="Wortman J."/>
            <person name="Nusbaum C."/>
            <person name="Birren B."/>
        </authorList>
    </citation>
    <scope>NUCLEOTIDE SEQUENCE</scope>
    <source>
        <strain evidence="12">ERTm3</strain>
    </source>
</reference>
<protein>
    <recommendedName>
        <fullName evidence="8">N-alpha-acetyltransferase 60</fullName>
        <ecNumber evidence="7">2.3.1.259</ecNumber>
        <ecNumber evidence="1">2.3.1.48</ecNumber>
    </recommendedName>
</protein>
<dbReference type="Pfam" id="PF00583">
    <property type="entry name" value="Acetyltransf_1"/>
    <property type="match status" value="1"/>
</dbReference>
<evidence type="ECO:0000256" key="9">
    <source>
        <dbReference type="ARBA" id="ARBA00048017"/>
    </source>
</evidence>
<dbReference type="OMA" id="EYAGAIC"/>
<evidence type="ECO:0000256" key="7">
    <source>
        <dbReference type="ARBA" id="ARBA00026111"/>
    </source>
</evidence>
<evidence type="ECO:0000256" key="8">
    <source>
        <dbReference type="ARBA" id="ARBA00026144"/>
    </source>
</evidence>
<comment type="catalytic activity">
    <reaction evidence="10">
        <text>N-terminal L-methionyl-[transmembrane protein] + acetyl-CoA = N-terminal N(alpha)-acetyl-L-methionyl-[transmembrane protein] + CoA + H(+)</text>
        <dbReference type="Rhea" id="RHEA:50604"/>
        <dbReference type="Rhea" id="RHEA-COMP:12745"/>
        <dbReference type="Rhea" id="RHEA-COMP:12746"/>
        <dbReference type="ChEBI" id="CHEBI:15378"/>
        <dbReference type="ChEBI" id="CHEBI:57287"/>
        <dbReference type="ChEBI" id="CHEBI:57288"/>
        <dbReference type="ChEBI" id="CHEBI:64731"/>
        <dbReference type="ChEBI" id="CHEBI:133414"/>
        <dbReference type="EC" id="2.3.1.259"/>
    </reaction>
</comment>